<feature type="transmembrane region" description="Helical" evidence="1">
    <location>
        <begin position="133"/>
        <end position="156"/>
    </location>
</feature>
<dbReference type="AlphaFoldDB" id="A0A6J7IAS5"/>
<accession>A0A6J7IAS5</accession>
<evidence type="ECO:0000256" key="1">
    <source>
        <dbReference type="SAM" id="Phobius"/>
    </source>
</evidence>
<dbReference type="InterPro" id="IPR002656">
    <property type="entry name" value="Acyl_transf_3_dom"/>
</dbReference>
<evidence type="ECO:0000313" key="3">
    <source>
        <dbReference type="EMBL" id="CAB4927692.1"/>
    </source>
</evidence>
<feature type="transmembrane region" description="Helical" evidence="1">
    <location>
        <begin position="107"/>
        <end position="127"/>
    </location>
</feature>
<dbReference type="GO" id="GO:0016747">
    <property type="term" value="F:acyltransferase activity, transferring groups other than amino-acyl groups"/>
    <property type="evidence" value="ECO:0007669"/>
    <property type="project" value="InterPro"/>
</dbReference>
<feature type="transmembrane region" description="Helical" evidence="1">
    <location>
        <begin position="265"/>
        <end position="283"/>
    </location>
</feature>
<feature type="transmembrane region" description="Helical" evidence="1">
    <location>
        <begin position="168"/>
        <end position="188"/>
    </location>
</feature>
<feature type="domain" description="Acyltransferase 3" evidence="2">
    <location>
        <begin position="19"/>
        <end position="362"/>
    </location>
</feature>
<feature type="transmembrane region" description="Helical" evidence="1">
    <location>
        <begin position="26"/>
        <end position="46"/>
    </location>
</feature>
<feature type="transmembrane region" description="Helical" evidence="1">
    <location>
        <begin position="66"/>
        <end position="86"/>
    </location>
</feature>
<feature type="transmembrane region" description="Helical" evidence="1">
    <location>
        <begin position="304"/>
        <end position="325"/>
    </location>
</feature>
<name>A0A6J7IAS5_9ZZZZ</name>
<evidence type="ECO:0000259" key="2">
    <source>
        <dbReference type="Pfam" id="PF01757"/>
    </source>
</evidence>
<keyword evidence="1" id="KW-1133">Transmembrane helix</keyword>
<keyword evidence="1" id="KW-0812">Transmembrane</keyword>
<gene>
    <name evidence="3" type="ORF">UFOPK3773_00058</name>
</gene>
<feature type="transmembrane region" description="Helical" evidence="1">
    <location>
        <begin position="345"/>
        <end position="362"/>
    </location>
</feature>
<organism evidence="3">
    <name type="scientific">freshwater metagenome</name>
    <dbReference type="NCBI Taxonomy" id="449393"/>
    <lineage>
        <taxon>unclassified sequences</taxon>
        <taxon>metagenomes</taxon>
        <taxon>ecological metagenomes</taxon>
    </lineage>
</organism>
<reference evidence="3" key="1">
    <citation type="submission" date="2020-05" db="EMBL/GenBank/DDBJ databases">
        <authorList>
            <person name="Chiriac C."/>
            <person name="Salcher M."/>
            <person name="Ghai R."/>
            <person name="Kavagutti S V."/>
        </authorList>
    </citation>
    <scope>NUCLEOTIDE SEQUENCE</scope>
</reference>
<feature type="transmembrane region" description="Helical" evidence="1">
    <location>
        <begin position="194"/>
        <end position="214"/>
    </location>
</feature>
<dbReference type="Pfam" id="PF01757">
    <property type="entry name" value="Acyl_transf_3"/>
    <property type="match status" value="1"/>
</dbReference>
<proteinExistence type="predicted"/>
<sequence length="387" mass="43503">MTSTASPQATGTTANLRDPYIDLLRALSLCIVVLWHWAFTIIVWTPKGPEPTSPLQFAYGLSPLTWLFQVLPLFFFVGGYAHLRVWDKVRANGGGYGIFVLGRARRLVLPTASLITVWLAIYVVVNATWGTPWMFRAVILILSPLWFIGAYLLLVLIAPVMIWLHRRWGVAALVLVGALACAVDIGRFHFGVEWLGYAQLLVVFAFCHQLGFFFDTLAVMPRRVNWAIMFSGLFGLLLLTVDGGYPASMVGVATDKFSNMGPPTFAIIMLTLFQAGAAMLLQPRALRWLKRPRAGVFNAMLNRVSLPLFLFHTTAMSLFILVVVWGLGYVPPSSPTLSWWLQRPLWIAGALVMMVPVLWVFSRKTLWYAFDSMRLLRKDAHQYESSF</sequence>
<feature type="transmembrane region" description="Helical" evidence="1">
    <location>
        <begin position="226"/>
        <end position="245"/>
    </location>
</feature>
<protein>
    <submittedName>
        <fullName evidence="3">Unannotated protein</fullName>
    </submittedName>
</protein>
<keyword evidence="1" id="KW-0472">Membrane</keyword>
<dbReference type="EMBL" id="CAFBNF010000002">
    <property type="protein sequence ID" value="CAB4927692.1"/>
    <property type="molecule type" value="Genomic_DNA"/>
</dbReference>